<reference evidence="4" key="2">
    <citation type="submission" date="2013-04" db="EMBL/GenBank/DDBJ databases">
        <title>Genomic mechanisms accounting for the adaptation to parasitism in nematode-trapping fungi.</title>
        <authorList>
            <person name="Ahren D.G."/>
        </authorList>
    </citation>
    <scope>NUCLEOTIDE SEQUENCE [LARGE SCALE GENOMIC DNA]</scope>
    <source>
        <strain evidence="4">CBS 200.50</strain>
    </source>
</reference>
<dbReference type="Proteomes" id="UP000015100">
    <property type="component" value="Unassembled WGS sequence"/>
</dbReference>
<proteinExistence type="predicted"/>
<keyword evidence="1" id="KW-0677">Repeat</keyword>
<dbReference type="SUPFAM" id="SSF52540">
    <property type="entry name" value="P-loop containing nucleoside triphosphate hydrolases"/>
    <property type="match status" value="1"/>
</dbReference>
<evidence type="ECO:0000259" key="2">
    <source>
        <dbReference type="Pfam" id="PF24883"/>
    </source>
</evidence>
<feature type="domain" description="Nephrocystin 3-like N-terminal" evidence="2">
    <location>
        <begin position="208"/>
        <end position="368"/>
    </location>
</feature>
<reference evidence="3 4" key="1">
    <citation type="journal article" date="2013" name="PLoS Genet.">
        <title>Genomic mechanisms accounting for the adaptation to parasitism in nematode-trapping fungi.</title>
        <authorList>
            <person name="Meerupati T."/>
            <person name="Andersson K.M."/>
            <person name="Friman E."/>
            <person name="Kumar D."/>
            <person name="Tunlid A."/>
            <person name="Ahren D."/>
        </authorList>
    </citation>
    <scope>NUCLEOTIDE SEQUENCE [LARGE SCALE GENOMIC DNA]</scope>
    <source>
        <strain evidence="3 4">CBS 200.50</strain>
    </source>
</reference>
<sequence>MADPLSIAASIIAVVQLSNAVLSYCYRFHMQAKDADKDIFQVIAELEDLRTILNQVQEVLPRPPAIKTETEKYVGTVSTVARSDTDFAGLDTSLKASSDVLADISEKLSPLLRKGLLARLRWPFESKTIQEKVDKLQKQKMTFQLFLSIQHAKILGKQSQDILEQKVIVGKVREHSDKTRRTTVLNWYKTSDPEQNHKICRASHQPATCAWVFETEIFQSWSQGDGEHLWIHGIPGAGKTIICSTIIDYMEKECEADPVARVLYYYFDFGDGKKQSLGNFLQSLIYQLLAANSDELAEPAALLYDKHHGLQDPNVNELFDVFTSIVSNFKTFIMIDALDECSKQERELFFDAFAAKLGAKASLLVTSRREPDIEKTIGTTFQHKISIQDAKVDEDVRLHITKAIETDPAFKTWTSAAVKKEVLDAIVKGSRGMYCCLLISGSHT</sequence>
<evidence type="ECO:0000313" key="4">
    <source>
        <dbReference type="Proteomes" id="UP000015100"/>
    </source>
</evidence>
<dbReference type="EMBL" id="AQGS01001127">
    <property type="protein sequence ID" value="EPS35493.1"/>
    <property type="molecule type" value="Genomic_DNA"/>
</dbReference>
<dbReference type="Gene3D" id="3.40.50.300">
    <property type="entry name" value="P-loop containing nucleotide triphosphate hydrolases"/>
    <property type="match status" value="1"/>
</dbReference>
<dbReference type="OrthoDB" id="1577640at2759"/>
<dbReference type="eggNOG" id="ENOG502SP6Q">
    <property type="taxonomic scope" value="Eukaryota"/>
</dbReference>
<dbReference type="PANTHER" id="PTHR10039:SF16">
    <property type="entry name" value="GPI INOSITOL-DEACYLASE"/>
    <property type="match status" value="1"/>
</dbReference>
<dbReference type="AlphaFoldDB" id="S8B8W3"/>
<dbReference type="PANTHER" id="PTHR10039">
    <property type="entry name" value="AMELOGENIN"/>
    <property type="match status" value="1"/>
</dbReference>
<gene>
    <name evidence="3" type="ORF">H072_11050</name>
</gene>
<dbReference type="InterPro" id="IPR056884">
    <property type="entry name" value="NPHP3-like_N"/>
</dbReference>
<keyword evidence="4" id="KW-1185">Reference proteome</keyword>
<comment type="caution">
    <text evidence="3">The sequence shown here is derived from an EMBL/GenBank/DDBJ whole genome shotgun (WGS) entry which is preliminary data.</text>
</comment>
<dbReference type="STRING" id="1284197.S8B8W3"/>
<protein>
    <recommendedName>
        <fullName evidence="2">Nephrocystin 3-like N-terminal domain-containing protein</fullName>
    </recommendedName>
</protein>
<dbReference type="Pfam" id="PF24883">
    <property type="entry name" value="NPHP3_N"/>
    <property type="match status" value="1"/>
</dbReference>
<name>S8B8W3_DACHA</name>
<dbReference type="InterPro" id="IPR027417">
    <property type="entry name" value="P-loop_NTPase"/>
</dbReference>
<accession>S8B8W3</accession>
<dbReference type="OMA" id="RWKNGSN"/>
<evidence type="ECO:0000256" key="1">
    <source>
        <dbReference type="ARBA" id="ARBA00022737"/>
    </source>
</evidence>
<dbReference type="HOGENOM" id="CLU_025952_0_0_1"/>
<evidence type="ECO:0000313" key="3">
    <source>
        <dbReference type="EMBL" id="EPS35493.1"/>
    </source>
</evidence>
<organism evidence="3 4">
    <name type="scientific">Dactylellina haptotyla (strain CBS 200.50)</name>
    <name type="common">Nematode-trapping fungus</name>
    <name type="synonym">Monacrosporium haptotylum</name>
    <dbReference type="NCBI Taxonomy" id="1284197"/>
    <lineage>
        <taxon>Eukaryota</taxon>
        <taxon>Fungi</taxon>
        <taxon>Dikarya</taxon>
        <taxon>Ascomycota</taxon>
        <taxon>Pezizomycotina</taxon>
        <taxon>Orbiliomycetes</taxon>
        <taxon>Orbiliales</taxon>
        <taxon>Orbiliaceae</taxon>
        <taxon>Dactylellina</taxon>
    </lineage>
</organism>